<sequence length="171" mass="18677">MSTHSSGHQSSNLGFATSLSKAENTWVVLINAAVDHSARLVGIVDLLGDSPIVRFIAFLACLQHLCILDHWAALYCFAELFGDTSIAPFHRRFDPLPSRLNTLEQKDVSKSAIQDSIMNIHNKTQTTYAKINCALKDSSCDLPISTILMLTILASNASSSSTIVFKCPHTE</sequence>
<keyword evidence="2" id="KW-1185">Reference proteome</keyword>
<dbReference type="AlphaFoldDB" id="A0A9J6B653"/>
<dbReference type="EMBL" id="JACXVP010000001">
    <property type="protein sequence ID" value="KAG5632068.1"/>
    <property type="molecule type" value="Genomic_DNA"/>
</dbReference>
<dbReference type="Proteomes" id="UP000824120">
    <property type="component" value="Chromosome 1"/>
</dbReference>
<proteinExistence type="predicted"/>
<accession>A0A9J6B653</accession>
<evidence type="ECO:0000313" key="2">
    <source>
        <dbReference type="Proteomes" id="UP000824120"/>
    </source>
</evidence>
<protein>
    <submittedName>
        <fullName evidence="1">Uncharacterized protein</fullName>
    </submittedName>
</protein>
<name>A0A9J6B653_SOLCO</name>
<evidence type="ECO:0000313" key="1">
    <source>
        <dbReference type="EMBL" id="KAG5632068.1"/>
    </source>
</evidence>
<reference evidence="1 2" key="1">
    <citation type="submission" date="2020-09" db="EMBL/GenBank/DDBJ databases">
        <title>De no assembly of potato wild relative species, Solanum commersonii.</title>
        <authorList>
            <person name="Cho K."/>
        </authorList>
    </citation>
    <scope>NUCLEOTIDE SEQUENCE [LARGE SCALE GENOMIC DNA]</scope>
    <source>
        <strain evidence="1">LZ3.2</strain>
        <tissue evidence="1">Leaf</tissue>
    </source>
</reference>
<organism evidence="1 2">
    <name type="scientific">Solanum commersonii</name>
    <name type="common">Commerson's wild potato</name>
    <name type="synonym">Commerson's nightshade</name>
    <dbReference type="NCBI Taxonomy" id="4109"/>
    <lineage>
        <taxon>Eukaryota</taxon>
        <taxon>Viridiplantae</taxon>
        <taxon>Streptophyta</taxon>
        <taxon>Embryophyta</taxon>
        <taxon>Tracheophyta</taxon>
        <taxon>Spermatophyta</taxon>
        <taxon>Magnoliopsida</taxon>
        <taxon>eudicotyledons</taxon>
        <taxon>Gunneridae</taxon>
        <taxon>Pentapetalae</taxon>
        <taxon>asterids</taxon>
        <taxon>lamiids</taxon>
        <taxon>Solanales</taxon>
        <taxon>Solanaceae</taxon>
        <taxon>Solanoideae</taxon>
        <taxon>Solaneae</taxon>
        <taxon>Solanum</taxon>
    </lineage>
</organism>
<comment type="caution">
    <text evidence="1">The sequence shown here is derived from an EMBL/GenBank/DDBJ whole genome shotgun (WGS) entry which is preliminary data.</text>
</comment>
<gene>
    <name evidence="1" type="ORF">H5410_003785</name>
</gene>